<dbReference type="Gene3D" id="2.130.10.10">
    <property type="entry name" value="YVTN repeat-like/Quinoprotein amine dehydrogenase"/>
    <property type="match status" value="2"/>
</dbReference>
<feature type="repeat" description="WD" evidence="4">
    <location>
        <begin position="444"/>
        <end position="485"/>
    </location>
</feature>
<name>A0A6G0TJS5_APHGL</name>
<dbReference type="InterPro" id="IPR019775">
    <property type="entry name" value="WD40_repeat_CS"/>
</dbReference>
<evidence type="ECO:0000256" key="5">
    <source>
        <dbReference type="SAM" id="MobiDB-lite"/>
    </source>
</evidence>
<dbReference type="SMART" id="SM00320">
    <property type="entry name" value="WD40"/>
    <property type="match status" value="6"/>
</dbReference>
<dbReference type="InterPro" id="IPR036322">
    <property type="entry name" value="WD40_repeat_dom_sf"/>
</dbReference>
<keyword evidence="3" id="KW-0677">Repeat</keyword>
<dbReference type="Pfam" id="PF00400">
    <property type="entry name" value="WD40"/>
    <property type="match status" value="2"/>
</dbReference>
<sequence length="1112" mass="125049">MDDVSDDESDDNIEDINGMKIYLNNLMKQVNETALIDIRQRFLEYLNGKIKEDQLRDILIPYDIILSTKDFHPMFSKIDVKKNGTVNFLQFVTYLASEFEIKRKYNAFLSNDDTELSKLKPKLLPNKLIEYGGTDIIQYVDVAFFPKKIKQPQKEPDEPEYIAASKSGKIVRYKADMQWKNTYQAVPYSLIFCITQTVMPADVNGLVAMPEFGVICLSVLGGQLLFYDMSSGQFKLCLIIDLWGCTIATYLAHAYAFCDRQKIGSSKIAVGDQHGTVSVLEFISSDKWNPFKDKSGDADETPKYYFERLADQTPSVPTATKPPSAKRPPSIRAYPYHKLHNDRPVEQIVFFNAGRSFASVSLSNHMAMAQCHMINQPDHCELRGSSPTPSAGVPSVRYTANLTGFACVCAVGDVQLATGSPDRAVRLWNVAVDRPPGPVDCTTLLGHGWGVKRVSHNTVNGHLYSVSTDAVVKVWDLRRATCLLTFDGLTVAAEPNNSQLWPFAVMHFNWSEQTIVCVANDCGSFMTVECTKPAVTDQDVSRLHDEKSHETPVVKTLYNALYRVLISTSAADSSISVWNLRTGRVIIKWSMAHTEEVYCEVLPVEITAANFDPSGGLLVTGAVNGSVHMWDPNTGVCLNRLQIPSGGRISEVFWLPNKILVTGLDHRVTEFNNPLLLSKGKVWLSNHDEPVLSACVKLPSLFVTTTQAGVMGFWRLETGQLTKKYKARMRPDTRKSKNSSSATSKSQLTSTMVSKSQISTLSYVGSRIGDTGETREEKLKRLDIKHTPREHYAAVATHFLRARPEGSNIGTLLIATRNGVVQIWCTYKVPKYISQFVAIHIPDDYVTSMVSDSKSEYLIMSFESGYIKTWLVTNFGQPRHTIYNVDMPSLRLRFPFLIIIFFMGRAERAASKNMNGPLLVSAYRAHLQRINHVEFIEKLELVVTSSVDKMIRIWTLAGHYVGTLGMIWPNIPRTRPVNILQFKIPADIQRQASFTTIQVLKDGVNSSLRSPAIWDKLELLRQQRDTRGKKGKRKLHDEKCPDLPLHDVHKGYLKAKTAPIVRPVVIKIDESKPRIKIHKHVPLCDLDDIPRIPKLEKTKEESAPRAKLILFK</sequence>
<feature type="region of interest" description="Disordered" evidence="5">
    <location>
        <begin position="725"/>
        <end position="753"/>
    </location>
</feature>
<evidence type="ECO:0000313" key="6">
    <source>
        <dbReference type="EMBL" id="KAE9533776.1"/>
    </source>
</evidence>
<comment type="caution">
    <text evidence="6">The sequence shown here is derived from an EMBL/GenBank/DDBJ whole genome shotgun (WGS) entry which is preliminary data.</text>
</comment>
<dbReference type="PANTHER" id="PTHR44324:SF6">
    <property type="entry name" value="EF-HAND CALCIUM BINDING DOMAIN 8"/>
    <property type="match status" value="1"/>
</dbReference>
<keyword evidence="2 4" id="KW-0853">WD repeat</keyword>
<reference evidence="6 7" key="1">
    <citation type="submission" date="2019-08" db="EMBL/GenBank/DDBJ databases">
        <title>The genome of the soybean aphid Biotype 1, its phylome, world population structure and adaptation to the North American continent.</title>
        <authorList>
            <person name="Giordano R."/>
            <person name="Donthu R.K."/>
            <person name="Hernandez A.G."/>
            <person name="Wright C.L."/>
            <person name="Zimin A.V."/>
        </authorList>
    </citation>
    <scope>NUCLEOTIDE SEQUENCE [LARGE SCALE GENOMIC DNA]</scope>
    <source>
        <tissue evidence="6">Whole aphids</tissue>
    </source>
</reference>
<dbReference type="InterPro" id="IPR011992">
    <property type="entry name" value="EF-hand-dom_pair"/>
</dbReference>
<dbReference type="EMBL" id="VYZN01000031">
    <property type="protein sequence ID" value="KAE9533776.1"/>
    <property type="molecule type" value="Genomic_DNA"/>
</dbReference>
<dbReference type="InterPro" id="IPR015943">
    <property type="entry name" value="WD40/YVTN_repeat-like_dom_sf"/>
</dbReference>
<dbReference type="PROSITE" id="PS50294">
    <property type="entry name" value="WD_REPEATS_REGION"/>
    <property type="match status" value="1"/>
</dbReference>
<organism evidence="6 7">
    <name type="scientific">Aphis glycines</name>
    <name type="common">Soybean aphid</name>
    <dbReference type="NCBI Taxonomy" id="307491"/>
    <lineage>
        <taxon>Eukaryota</taxon>
        <taxon>Metazoa</taxon>
        <taxon>Ecdysozoa</taxon>
        <taxon>Arthropoda</taxon>
        <taxon>Hexapoda</taxon>
        <taxon>Insecta</taxon>
        <taxon>Pterygota</taxon>
        <taxon>Neoptera</taxon>
        <taxon>Paraneoptera</taxon>
        <taxon>Hemiptera</taxon>
        <taxon>Sternorrhyncha</taxon>
        <taxon>Aphidomorpha</taxon>
        <taxon>Aphidoidea</taxon>
        <taxon>Aphididae</taxon>
        <taxon>Aphidini</taxon>
        <taxon>Aphis</taxon>
        <taxon>Aphis</taxon>
    </lineage>
</organism>
<dbReference type="PROSITE" id="PS00678">
    <property type="entry name" value="WD_REPEATS_1"/>
    <property type="match status" value="2"/>
</dbReference>
<dbReference type="PROSITE" id="PS50082">
    <property type="entry name" value="WD_REPEATS_2"/>
    <property type="match status" value="4"/>
</dbReference>
<keyword evidence="7" id="KW-1185">Reference proteome</keyword>
<accession>A0A6G0TJS5</accession>
<feature type="repeat" description="WD" evidence="4">
    <location>
        <begin position="546"/>
        <end position="588"/>
    </location>
</feature>
<protein>
    <recommendedName>
        <fullName evidence="1">WD repeat-containing protein on Y chromosome</fullName>
    </recommendedName>
</protein>
<dbReference type="InterPro" id="IPR001680">
    <property type="entry name" value="WD40_rpt"/>
</dbReference>
<dbReference type="PANTHER" id="PTHR44324">
    <property type="entry name" value="WD40 REPEAT DOMAIN 95"/>
    <property type="match status" value="1"/>
</dbReference>
<dbReference type="AlphaFoldDB" id="A0A6G0TJS5"/>
<evidence type="ECO:0000256" key="3">
    <source>
        <dbReference type="ARBA" id="ARBA00022737"/>
    </source>
</evidence>
<dbReference type="SUPFAM" id="SSF47473">
    <property type="entry name" value="EF-hand"/>
    <property type="match status" value="1"/>
</dbReference>
<dbReference type="OrthoDB" id="5980302at2759"/>
<dbReference type="SUPFAM" id="SSF50978">
    <property type="entry name" value="WD40 repeat-like"/>
    <property type="match status" value="2"/>
</dbReference>
<evidence type="ECO:0000256" key="4">
    <source>
        <dbReference type="PROSITE-ProRule" id="PRU00221"/>
    </source>
</evidence>
<dbReference type="InterPro" id="IPR051242">
    <property type="entry name" value="WD-EF-hand_domain"/>
</dbReference>
<evidence type="ECO:0000256" key="1">
    <source>
        <dbReference type="ARBA" id="ARBA00014901"/>
    </source>
</evidence>
<dbReference type="Proteomes" id="UP000475862">
    <property type="component" value="Unassembled WGS sequence"/>
</dbReference>
<gene>
    <name evidence="6" type="ORF">AGLY_008855</name>
</gene>
<evidence type="ECO:0000256" key="2">
    <source>
        <dbReference type="ARBA" id="ARBA00022574"/>
    </source>
</evidence>
<dbReference type="Gene3D" id="1.10.238.10">
    <property type="entry name" value="EF-hand"/>
    <property type="match status" value="1"/>
</dbReference>
<proteinExistence type="predicted"/>
<feature type="repeat" description="WD" evidence="4">
    <location>
        <begin position="606"/>
        <end position="640"/>
    </location>
</feature>
<feature type="compositionally biased region" description="Low complexity" evidence="5">
    <location>
        <begin position="738"/>
        <end position="751"/>
    </location>
</feature>
<evidence type="ECO:0000313" key="7">
    <source>
        <dbReference type="Proteomes" id="UP000475862"/>
    </source>
</evidence>
<feature type="repeat" description="WD" evidence="4">
    <location>
        <begin position="923"/>
        <end position="956"/>
    </location>
</feature>